<dbReference type="PANTHER" id="PTHR13402:SF6">
    <property type="entry name" value="SECRETORY 16, ISOFORM I"/>
    <property type="match status" value="1"/>
</dbReference>
<keyword evidence="9" id="KW-1185">Reference proteome</keyword>
<evidence type="ECO:0000256" key="3">
    <source>
        <dbReference type="ARBA" id="ARBA00022448"/>
    </source>
</evidence>
<feature type="compositionally biased region" description="Basic and acidic residues" evidence="6">
    <location>
        <begin position="323"/>
        <end position="332"/>
    </location>
</feature>
<feature type="compositionally biased region" description="Basic and acidic residues" evidence="6">
    <location>
        <begin position="456"/>
        <end position="465"/>
    </location>
</feature>
<dbReference type="Pfam" id="PF12931">
    <property type="entry name" value="TPR_Sec16"/>
    <property type="match status" value="1"/>
</dbReference>
<keyword evidence="3" id="KW-0813">Transport</keyword>
<dbReference type="GO" id="GO:0005783">
    <property type="term" value="C:endoplasmic reticulum"/>
    <property type="evidence" value="ECO:0007669"/>
    <property type="project" value="UniProtKB-SubCell"/>
</dbReference>
<dbReference type="PANTHER" id="PTHR13402">
    <property type="entry name" value="RGPR-RELATED"/>
    <property type="match status" value="1"/>
</dbReference>
<feature type="region of interest" description="Disordered" evidence="6">
    <location>
        <begin position="1"/>
        <end position="27"/>
    </location>
</feature>
<dbReference type="EMBL" id="JAUDFV010000133">
    <property type="protein sequence ID" value="KAL2726818.1"/>
    <property type="molecule type" value="Genomic_DNA"/>
</dbReference>
<accession>A0ABD2B283</accession>
<feature type="compositionally biased region" description="Basic and acidic residues" evidence="6">
    <location>
        <begin position="497"/>
        <end position="599"/>
    </location>
</feature>
<dbReference type="Gene3D" id="1.25.40.1030">
    <property type="match status" value="1"/>
</dbReference>
<feature type="compositionally biased region" description="Basic and acidic residues" evidence="6">
    <location>
        <begin position="346"/>
        <end position="363"/>
    </location>
</feature>
<reference evidence="8 9" key="1">
    <citation type="journal article" date="2024" name="Ann. Entomol. Soc. Am.">
        <title>Genomic analyses of the southern and eastern yellowjacket wasps (Hymenoptera: Vespidae) reveal evolutionary signatures of social life.</title>
        <authorList>
            <person name="Catto M.A."/>
            <person name="Caine P.B."/>
            <person name="Orr S.E."/>
            <person name="Hunt B.G."/>
            <person name="Goodisman M.A.D."/>
        </authorList>
    </citation>
    <scope>NUCLEOTIDE SEQUENCE [LARGE SCALE GENOMIC DNA]</scope>
    <source>
        <strain evidence="8">233</strain>
        <tissue evidence="8">Head and thorax</tissue>
    </source>
</reference>
<gene>
    <name evidence="8" type="ORF">V1478_007096</name>
</gene>
<proteinExistence type="inferred from homology"/>
<dbReference type="Proteomes" id="UP001607302">
    <property type="component" value="Unassembled WGS sequence"/>
</dbReference>
<evidence type="ECO:0000259" key="7">
    <source>
        <dbReference type="Pfam" id="PF12931"/>
    </source>
</evidence>
<comment type="subcellular location">
    <subcellularLocation>
        <location evidence="1">Endoplasmic reticulum</location>
    </subcellularLocation>
</comment>
<evidence type="ECO:0000313" key="9">
    <source>
        <dbReference type="Proteomes" id="UP001607302"/>
    </source>
</evidence>
<feature type="region of interest" description="Disordered" evidence="6">
    <location>
        <begin position="1380"/>
        <end position="1414"/>
    </location>
</feature>
<name>A0ABD2B283_VESSQ</name>
<feature type="region of interest" description="Disordered" evidence="6">
    <location>
        <begin position="239"/>
        <end position="599"/>
    </location>
</feature>
<evidence type="ECO:0000256" key="2">
    <source>
        <dbReference type="ARBA" id="ARBA00005927"/>
    </source>
</evidence>
<feature type="compositionally biased region" description="Polar residues" evidence="6">
    <location>
        <begin position="311"/>
        <end position="322"/>
    </location>
</feature>
<feature type="region of interest" description="Disordered" evidence="6">
    <location>
        <begin position="640"/>
        <end position="665"/>
    </location>
</feature>
<keyword evidence="4" id="KW-0256">Endoplasmic reticulum</keyword>
<feature type="region of interest" description="Disordered" evidence="6">
    <location>
        <begin position="1308"/>
        <end position="1341"/>
    </location>
</feature>
<evidence type="ECO:0000256" key="6">
    <source>
        <dbReference type="SAM" id="MobiDB-lite"/>
    </source>
</evidence>
<comment type="caution">
    <text evidence="8">The sequence shown here is derived from an EMBL/GenBank/DDBJ whole genome shotgun (WGS) entry which is preliminary data.</text>
</comment>
<feature type="compositionally biased region" description="Polar residues" evidence="6">
    <location>
        <begin position="1388"/>
        <end position="1414"/>
    </location>
</feature>
<organism evidence="8 9">
    <name type="scientific">Vespula squamosa</name>
    <name type="common">Southern yellow jacket</name>
    <name type="synonym">Wasp</name>
    <dbReference type="NCBI Taxonomy" id="30214"/>
    <lineage>
        <taxon>Eukaryota</taxon>
        <taxon>Metazoa</taxon>
        <taxon>Ecdysozoa</taxon>
        <taxon>Arthropoda</taxon>
        <taxon>Hexapoda</taxon>
        <taxon>Insecta</taxon>
        <taxon>Pterygota</taxon>
        <taxon>Neoptera</taxon>
        <taxon>Endopterygota</taxon>
        <taxon>Hymenoptera</taxon>
        <taxon>Apocrita</taxon>
        <taxon>Aculeata</taxon>
        <taxon>Vespoidea</taxon>
        <taxon>Vespidae</taxon>
        <taxon>Vespinae</taxon>
        <taxon>Vespula</taxon>
    </lineage>
</organism>
<feature type="compositionally biased region" description="Basic and acidic residues" evidence="6">
    <location>
        <begin position="1638"/>
        <end position="1652"/>
    </location>
</feature>
<feature type="domain" description="Sec16 Sec23-binding" evidence="7">
    <location>
        <begin position="1001"/>
        <end position="1234"/>
    </location>
</feature>
<sequence>MYQLNFPNKQKNNPENPNQPKEYYSAGHSEGHIQQIPSGYNISSVQNIGTPDNILMPTADYTKSMESFQSVDGQSIATHEHAVPSMYQTNANKVTDNASQNMYDQWYNNNAIPPPIENSWFSKDNIRGSKQWPEQSVENYENIQQPSEFVNLEVVIPALEERDIYGSRDSINRETLDNDPKAVVNVQKETINVREYRQEVNNIEVPSIQQHTQSHRSLQQEQALNNYEFASNDRNTFLETGELTDSHPDHELSPPNQDDENDEVPNDIPFLREVPGQSSSIDLRNDRNDPAGQEQYIQSVQRLSDPRRNDPSGQEQGLQIRNISDRSERRDVPPGQERSISSLSRSESDTLERQNDPSGRERSLPPQQSRNDPSGEERYQVQSQIMLESSEIREIPGRGNEPEEVTQQSDGGLRQIPGGASPNETIQSSDDRSTGRVVTGSQEFPLSIPSISDQTSDSRNKREEAVGASEGGNQSVQVPSVRKDSYENEDDEGSGNSREDSRERHRDASPERRRYDYDRKNTYYDREHNERPYNDFERRDLSYRDDDRKHHSRDDLDRHPRDEIERRNRVKDDPDDRDGRRRQDDRRRGRGDDPGRRERETRDYDLRYIRDREYVGRDRRRDDRRPRRYDDYDIRDPYRREYYEDPYSRSSRPSSRSSYNDRDREYYMRSRDPYYAYNGYGGYDYNAHYGNNYYAYLENLRRTNPAAYAEWYHKYYTSQHPQQHMSRGVSNYPEDRASVHSGRSSCEERFFTNPSACFHSPNKALYVSYFGYPEWGKSFPQRRTSSHNLNRTTGDKRTLAHMSQFEDSTTTSARLTPTKYSTCHVYGSFSVGSLIHVQPSYPADGERAKVDILRLDNLFLHDPVARDLRAYPGPLIKQVGVTHKKTIIKYCENKIKKATANDDMIDRSSYILLYELMIMLIQQNGNVVGVDIAALLLRNKDAYPYDVNKQKFQDTGRRESVMSQRSGISVNGNNQDIPVTAEKVESTKQQKTVEQMTDEFRNTLLYGLVQEALEYAMTEGLWGHALFLASKLDKRTHASVMTRFANSLLPSDPLQTLYQLHSGRIPAIVTCVSDPRWDDWRPHLAMIISNTSTNPEINRRSITTLGDTLFARGDIYAAHFCYILAQVDFSAYGINSAKLVLIGSNHHKPYSEFMTTEAVMLTEIYEYARNLSEPGFTSVDLQTFKFDLAVKMVDYGLIEKALLYIEQIAVNIFNEPSKYKKSFIMAVYVLGDKIKYHDPVCKDSIEDATNLTWLNNLAEIVNKYQIGEIVEGDAYESQVNADGQSTLQSQETHDIKLQSQQQQIQQQWVTKQSEYRDGPTSMVDVTAPDMQSDWEPLSLPSNIQQDTYDQSAQYMHNNESNQYQQSQQQDYWNQQQTYYQNNFGRNGGTSPSWQQQSTHAQYTDDQPDIDNSQQQEKWNYEAEREEKTSTPEVSNYTLTLGNNLNSEWPLDGKNNSTLRRRKVLTTLDSCASSETSVLDSVSEYNSTRFHTLANSEINVEKSKKFIKYPKISTTYPKILHDNKTHLKDIQKSKKNDPIYNKPPSSEPPVFLKCKVKKKTIVDTSEEASNQQIKTNSQKTDLDIQFDIAHFHPFNDSSDSLSESINITISMTPSTGKQYDPLEELDALETPRQTAKSTTETKKTSEKNTEKKPPNGGSSWFGGLFSKLAPKPRNQMILPDDSNPTIVWDPVAKKWMNKDEDADTSSAALPPPPKATDMGFKPTSTEQVTAPQPPIHSKQSKEAMNINGSKLHANYNMFKLQKGRNMRANYIDVMNPNGGKSSTASPNVPTPATSPFVPMAVSSPQLFIPTPVNDPSAPVDFLTPAPAPSIPVTHPNENVTQGVNIISTSYFNSYNTYTTITFLSETQHTQYFFLPLRCGCSMLLCINVLIFFKLTFPFDHPITKQIILSLEIKVNKIYTVTCRGLNSNKRVANYFIPNTHVLLQLLNIWILDRTNQSIEGLLTKTFKKKLHDIFSKIVIMCII</sequence>
<protein>
    <submittedName>
        <fullName evidence="8">Protein transport protein Sec16A-like isoform X3</fullName>
    </submittedName>
</protein>
<feature type="compositionally biased region" description="Low complexity" evidence="6">
    <location>
        <begin position="7"/>
        <end position="22"/>
    </location>
</feature>
<feature type="compositionally biased region" description="Polar residues" evidence="6">
    <location>
        <begin position="439"/>
        <end position="455"/>
    </location>
</feature>
<evidence type="ECO:0000313" key="8">
    <source>
        <dbReference type="EMBL" id="KAL2726818.1"/>
    </source>
</evidence>
<evidence type="ECO:0000256" key="5">
    <source>
        <dbReference type="ARBA" id="ARBA00022892"/>
    </source>
</evidence>
<feature type="region of interest" description="Disordered" evidence="6">
    <location>
        <begin position="1625"/>
        <end position="1665"/>
    </location>
</feature>
<dbReference type="CDD" id="cd09233">
    <property type="entry name" value="ACE1-Sec16-like"/>
    <property type="match status" value="1"/>
</dbReference>
<evidence type="ECO:0000256" key="4">
    <source>
        <dbReference type="ARBA" id="ARBA00022824"/>
    </source>
</evidence>
<feature type="region of interest" description="Disordered" evidence="6">
    <location>
        <begin position="1697"/>
        <end position="1739"/>
    </location>
</feature>
<evidence type="ECO:0000256" key="1">
    <source>
        <dbReference type="ARBA" id="ARBA00004240"/>
    </source>
</evidence>
<feature type="compositionally biased region" description="Low complexity" evidence="6">
    <location>
        <begin position="648"/>
        <end position="658"/>
    </location>
</feature>
<dbReference type="GO" id="GO:0016192">
    <property type="term" value="P:vesicle-mediated transport"/>
    <property type="evidence" value="ECO:0007669"/>
    <property type="project" value="UniProtKB-KW"/>
</dbReference>
<dbReference type="InterPro" id="IPR024298">
    <property type="entry name" value="Sec16_Sec23-bd"/>
</dbReference>
<comment type="similarity">
    <text evidence="2">Belongs to the SEC16 family.</text>
</comment>
<keyword evidence="5" id="KW-0931">ER-Golgi transport</keyword>